<comment type="caution">
    <text evidence="1">The sequence shown here is derived from an EMBL/GenBank/DDBJ whole genome shotgun (WGS) entry which is preliminary data.</text>
</comment>
<name>A0A2Z6RA79_9GLOM</name>
<keyword evidence="2" id="KW-1185">Reference proteome</keyword>
<proteinExistence type="predicted"/>
<evidence type="ECO:0000313" key="2">
    <source>
        <dbReference type="Proteomes" id="UP000247702"/>
    </source>
</evidence>
<organism evidence="1 2">
    <name type="scientific">Rhizophagus clarus</name>
    <dbReference type="NCBI Taxonomy" id="94130"/>
    <lineage>
        <taxon>Eukaryota</taxon>
        <taxon>Fungi</taxon>
        <taxon>Fungi incertae sedis</taxon>
        <taxon>Mucoromycota</taxon>
        <taxon>Glomeromycotina</taxon>
        <taxon>Glomeromycetes</taxon>
        <taxon>Glomerales</taxon>
        <taxon>Glomeraceae</taxon>
        <taxon>Rhizophagus</taxon>
    </lineage>
</organism>
<protein>
    <submittedName>
        <fullName evidence="1">Uncharacterized protein</fullName>
    </submittedName>
</protein>
<gene>
    <name evidence="1" type="ORF">RclHR1_24090003</name>
</gene>
<dbReference type="EMBL" id="BEXD01001568">
    <property type="protein sequence ID" value="GBB94754.1"/>
    <property type="molecule type" value="Genomic_DNA"/>
</dbReference>
<dbReference type="Proteomes" id="UP000247702">
    <property type="component" value="Unassembled WGS sequence"/>
</dbReference>
<reference evidence="1 2" key="1">
    <citation type="submission" date="2017-11" db="EMBL/GenBank/DDBJ databases">
        <title>The genome of Rhizophagus clarus HR1 reveals common genetic basis of auxotrophy among arbuscular mycorrhizal fungi.</title>
        <authorList>
            <person name="Kobayashi Y."/>
        </authorList>
    </citation>
    <scope>NUCLEOTIDE SEQUENCE [LARGE SCALE GENOMIC DNA]</scope>
    <source>
        <strain evidence="1 2">HR1</strain>
    </source>
</reference>
<sequence length="130" mass="14626">MHGIPLDVSQNSLYEKTQRAEKNYKLFEKVGLDKIKYINSYSANSISEFTDAQFQEIIDYGISLEKLSLETGHMSKISEIAYHEKILPEVNTPSTPQITPAKADDNDLTDLKKEDFCGDEVVITSVSSAY</sequence>
<accession>A0A2Z6RA79</accession>
<evidence type="ECO:0000313" key="1">
    <source>
        <dbReference type="EMBL" id="GBB94754.1"/>
    </source>
</evidence>
<dbReference type="AlphaFoldDB" id="A0A2Z6RA79"/>